<reference evidence="2" key="1">
    <citation type="submission" date="2021-06" db="EMBL/GenBank/DDBJ databases">
        <authorList>
            <person name="Criscuolo A."/>
        </authorList>
    </citation>
    <scope>NUCLEOTIDE SEQUENCE</scope>
    <source>
        <strain evidence="2">CIP111600</strain>
    </source>
</reference>
<feature type="transmembrane region" description="Helical" evidence="1">
    <location>
        <begin position="47"/>
        <end position="72"/>
    </location>
</feature>
<evidence type="ECO:0000313" key="2">
    <source>
        <dbReference type="EMBL" id="CAG7615736.1"/>
    </source>
</evidence>
<feature type="transmembrane region" description="Helical" evidence="1">
    <location>
        <begin position="93"/>
        <end position="113"/>
    </location>
</feature>
<dbReference type="InterPro" id="IPR021354">
    <property type="entry name" value="DUF2975"/>
</dbReference>
<evidence type="ECO:0008006" key="4">
    <source>
        <dbReference type="Google" id="ProtNLM"/>
    </source>
</evidence>
<evidence type="ECO:0000256" key="1">
    <source>
        <dbReference type="SAM" id="Phobius"/>
    </source>
</evidence>
<keyword evidence="1" id="KW-0812">Transmembrane</keyword>
<feature type="transmembrane region" description="Helical" evidence="1">
    <location>
        <begin position="7"/>
        <end position="27"/>
    </location>
</feature>
<keyword evidence="3" id="KW-1185">Reference proteome</keyword>
<sequence length="159" mass="17287">MKQVSTGFLKGVVVSIGIAALALSVLWLPGVAGRDAEAHPETAYLQYPFLLCAYLLSIPFFTALYQTFQLLCYIDGNKVFSVRSVKALRYIRYCAILISIGIAAGITFVMMMIDDDIAGVVGLSLMCTFASSVIATFAAMLQKLVRDAIELQSENELTV</sequence>
<dbReference type="Pfam" id="PF11188">
    <property type="entry name" value="DUF2975"/>
    <property type="match status" value="1"/>
</dbReference>
<keyword evidence="1" id="KW-1133">Transmembrane helix</keyword>
<protein>
    <recommendedName>
        <fullName evidence="4">DUF2975 domain-containing protein</fullName>
    </recommendedName>
</protein>
<accession>A0A916JYJ5</accession>
<keyword evidence="1" id="KW-0472">Membrane</keyword>
<evidence type="ECO:0000313" key="3">
    <source>
        <dbReference type="Proteomes" id="UP000693672"/>
    </source>
</evidence>
<dbReference type="EMBL" id="CAJVAS010000006">
    <property type="protein sequence ID" value="CAG7615736.1"/>
    <property type="molecule type" value="Genomic_DNA"/>
</dbReference>
<dbReference type="AlphaFoldDB" id="A0A916JYJ5"/>
<name>A0A916JYJ5_9BACL</name>
<dbReference type="RefSeq" id="WP_218091617.1">
    <property type="nucleotide sequence ID" value="NZ_CAJVAS010000006.1"/>
</dbReference>
<gene>
    <name evidence="2" type="ORF">PAESOLCIP111_01819</name>
</gene>
<comment type="caution">
    <text evidence="2">The sequence shown here is derived from an EMBL/GenBank/DDBJ whole genome shotgun (WGS) entry which is preliminary data.</text>
</comment>
<dbReference type="Proteomes" id="UP000693672">
    <property type="component" value="Unassembled WGS sequence"/>
</dbReference>
<feature type="transmembrane region" description="Helical" evidence="1">
    <location>
        <begin position="119"/>
        <end position="141"/>
    </location>
</feature>
<organism evidence="2 3">
    <name type="scientific">Paenibacillus solanacearum</name>
    <dbReference type="NCBI Taxonomy" id="2048548"/>
    <lineage>
        <taxon>Bacteria</taxon>
        <taxon>Bacillati</taxon>
        <taxon>Bacillota</taxon>
        <taxon>Bacilli</taxon>
        <taxon>Bacillales</taxon>
        <taxon>Paenibacillaceae</taxon>
        <taxon>Paenibacillus</taxon>
    </lineage>
</organism>
<proteinExistence type="predicted"/>